<reference evidence="3 4" key="1">
    <citation type="submission" date="2017-03" db="EMBL/GenBank/DDBJ databases">
        <authorList>
            <person name="Regsiter A."/>
            <person name="William W."/>
        </authorList>
    </citation>
    <scope>NUCLEOTIDE SEQUENCE [LARGE SCALE GENOMIC DNA]</scope>
    <source>
        <strain evidence="3">PRJEB5721</strain>
    </source>
</reference>
<evidence type="ECO:0000313" key="3">
    <source>
        <dbReference type="EMBL" id="SMH67555.1"/>
    </source>
</evidence>
<keyword evidence="4" id="KW-1185">Reference proteome</keyword>
<gene>
    <name evidence="2" type="ORF">AFERRI_30008</name>
    <name evidence="3" type="ORF">AFERRI_50757</name>
</gene>
<dbReference type="EMBL" id="LT841305">
    <property type="protein sequence ID" value="SMH66278.1"/>
    <property type="molecule type" value="Genomic_DNA"/>
</dbReference>
<feature type="region of interest" description="Disordered" evidence="1">
    <location>
        <begin position="1"/>
        <end position="29"/>
    </location>
</feature>
<name>A0ABY1MV93_9PROT</name>
<evidence type="ECO:0000313" key="4">
    <source>
        <dbReference type="Proteomes" id="UP000193925"/>
    </source>
</evidence>
<dbReference type="Proteomes" id="UP000193925">
    <property type="component" value="Chromosome AFERRI"/>
</dbReference>
<feature type="compositionally biased region" description="Basic and acidic residues" evidence="1">
    <location>
        <begin position="1"/>
        <end position="14"/>
    </location>
</feature>
<organism evidence="3 4">
    <name type="scientific">Acidithiobacillus ferrivorans</name>
    <dbReference type="NCBI Taxonomy" id="160808"/>
    <lineage>
        <taxon>Bacteria</taxon>
        <taxon>Pseudomonadati</taxon>
        <taxon>Pseudomonadota</taxon>
        <taxon>Acidithiobacillia</taxon>
        <taxon>Acidithiobacillales</taxon>
        <taxon>Acidithiobacillaceae</taxon>
        <taxon>Acidithiobacillus</taxon>
    </lineage>
</organism>
<evidence type="ECO:0000313" key="2">
    <source>
        <dbReference type="EMBL" id="SMH66278.1"/>
    </source>
</evidence>
<dbReference type="EMBL" id="LT841305">
    <property type="protein sequence ID" value="SMH67555.1"/>
    <property type="molecule type" value="Genomic_DNA"/>
</dbReference>
<sequence>MGKQHLTDTRHRQGIEQAGQYGQNQEQQQRGFDVFDHGVILLQYNQQHVDQFNKDKWCNNAAQSIDPHVAAKNVLRRVGTELDAFEGQRNQKGNDERVKYDRGQNGMGG</sequence>
<feature type="compositionally biased region" description="Low complexity" evidence="1">
    <location>
        <begin position="17"/>
        <end position="29"/>
    </location>
</feature>
<protein>
    <submittedName>
        <fullName evidence="3">Uncharacterized protein</fullName>
    </submittedName>
</protein>
<evidence type="ECO:0000256" key="1">
    <source>
        <dbReference type="SAM" id="MobiDB-lite"/>
    </source>
</evidence>
<feature type="compositionally biased region" description="Basic and acidic residues" evidence="1">
    <location>
        <begin position="92"/>
        <end position="102"/>
    </location>
</feature>
<proteinExistence type="predicted"/>
<feature type="region of interest" description="Disordered" evidence="1">
    <location>
        <begin position="85"/>
        <end position="109"/>
    </location>
</feature>
<accession>A0ABY1MV93</accession>